<dbReference type="Proteomes" id="UP000077002">
    <property type="component" value="Unassembled WGS sequence"/>
</dbReference>
<reference evidence="2 3" key="1">
    <citation type="submission" date="2016-03" db="EMBL/GenBank/DDBJ databases">
        <title>Draft genome sequence of the Fonsecaea monophora CBS 269.37.</title>
        <authorList>
            <person name="Bombassaro A."/>
            <person name="Vinicius W.A."/>
            <person name="De Hoog S."/>
            <person name="Sun J."/>
            <person name="Souza E.M."/>
            <person name="Raittz R.T."/>
            <person name="Costa F."/>
            <person name="Leao A.C."/>
            <person name="Tadra-Sfeir M.Z."/>
            <person name="Baura V."/>
            <person name="Balsanelli E."/>
            <person name="Pedrosa F.O."/>
            <person name="Moreno L.F."/>
            <person name="Steffens M.B."/>
            <person name="Xi L."/>
            <person name="Bocca A.L."/>
            <person name="Felipe M.S."/>
            <person name="Teixeira M."/>
            <person name="Telles Filho F.Q."/>
            <person name="Azevedo C.M."/>
            <person name="Gomes R."/>
            <person name="Vicente V.A."/>
        </authorList>
    </citation>
    <scope>NUCLEOTIDE SEQUENCE [LARGE SCALE GENOMIC DNA]</scope>
    <source>
        <strain evidence="2 3">CBS 269.37</strain>
    </source>
</reference>
<dbReference type="PANTHER" id="PTHR37540">
    <property type="entry name" value="TRANSCRIPTION FACTOR (ACR-2), PUTATIVE-RELATED-RELATED"/>
    <property type="match status" value="1"/>
</dbReference>
<dbReference type="EMBL" id="LVKK01000019">
    <property type="protein sequence ID" value="OAG42034.1"/>
    <property type="molecule type" value="Genomic_DNA"/>
</dbReference>
<accession>A0A177FCM5</accession>
<organism evidence="2 3">
    <name type="scientific">Fonsecaea monophora</name>
    <dbReference type="NCBI Taxonomy" id="254056"/>
    <lineage>
        <taxon>Eukaryota</taxon>
        <taxon>Fungi</taxon>
        <taxon>Dikarya</taxon>
        <taxon>Ascomycota</taxon>
        <taxon>Pezizomycotina</taxon>
        <taxon>Eurotiomycetes</taxon>
        <taxon>Chaetothyriomycetidae</taxon>
        <taxon>Chaetothyriales</taxon>
        <taxon>Herpotrichiellaceae</taxon>
        <taxon>Fonsecaea</taxon>
    </lineage>
</organism>
<evidence type="ECO:0000313" key="3">
    <source>
        <dbReference type="Proteomes" id="UP000077002"/>
    </source>
</evidence>
<dbReference type="OrthoDB" id="3469466at2759"/>
<evidence type="ECO:0008006" key="4">
    <source>
        <dbReference type="Google" id="ProtNLM"/>
    </source>
</evidence>
<name>A0A177FCM5_9EURO</name>
<dbReference type="GeneID" id="34598940"/>
<proteinExistence type="predicted"/>
<dbReference type="PANTHER" id="PTHR37540:SF5">
    <property type="entry name" value="TRANSCRIPTION FACTOR DOMAIN-CONTAINING PROTEIN"/>
    <property type="match status" value="1"/>
</dbReference>
<dbReference type="AlphaFoldDB" id="A0A177FCM5"/>
<sequence length="467" mass="52132">MSACPWLSGNEQEQQRPEQRHHRTPLDLSSFTLLRALTLPLPVSFPQLALFSDHEVRFLLKQLYETLSQALPANSSGENELAAIWVRTIMSDAGILYAYMFSQLMRNKHKHRLDRVAEHQLLHAYSETVTYVNTALSNRGTACNDRTLLAVFTLAYHSMTLDSQPPQDPPRGPAQGPLNSLRLLNLYGGPLGAVSIHREGLLKMIELRGGIEKFTLPGLGGLLCYADLIFASRTVQRPRLPFSPCVSVDFESVLRRAWRADHPLHRLGKGFSTLDHFDSSLKSLDLQVALRGLSQYTLAVHDYLKNRPEAPSLAVLEELRCFVMHGILSLTPDLDEPCAAGVEVLQACHLAALTYAMLCVFPLPAAPFGLLARHMRLCLSRCTSARAWSDAPHLMLWITVVAGVAATGSGGDTRAWFVGMIDRYRRKLKIDSWTALKEDVLLEFLWLPTTNDGDGIELWDEIESSRS</sequence>
<gene>
    <name evidence="2" type="ORF">AYO21_03769</name>
</gene>
<dbReference type="RefSeq" id="XP_022513986.1">
    <property type="nucleotide sequence ID" value="XM_022653743.1"/>
</dbReference>
<comment type="caution">
    <text evidence="2">The sequence shown here is derived from an EMBL/GenBank/DDBJ whole genome shotgun (WGS) entry which is preliminary data.</text>
</comment>
<evidence type="ECO:0000313" key="2">
    <source>
        <dbReference type="EMBL" id="OAG42034.1"/>
    </source>
</evidence>
<evidence type="ECO:0000256" key="1">
    <source>
        <dbReference type="SAM" id="MobiDB-lite"/>
    </source>
</evidence>
<protein>
    <recommendedName>
        <fullName evidence="4">Transcription factor domain-containing protein</fullName>
    </recommendedName>
</protein>
<keyword evidence="3" id="KW-1185">Reference proteome</keyword>
<feature type="region of interest" description="Disordered" evidence="1">
    <location>
        <begin position="1"/>
        <end position="23"/>
    </location>
</feature>